<name>A0ABN7M7M1_9BACT</name>
<comment type="caution">
    <text evidence="1">The sequence shown here is derived from an EMBL/GenBank/DDBJ whole genome shotgun (WGS) entry which is preliminary data.</text>
</comment>
<dbReference type="Proteomes" id="UP000675880">
    <property type="component" value="Unassembled WGS sequence"/>
</dbReference>
<keyword evidence="2" id="KW-1185">Reference proteome</keyword>
<sequence length="76" mass="8452">MARSRAVMSPGESAMRCPRCYGPMMMIKMKDIVSGTLAYGWGCRQCGAVIDSLIDIHRQWHLEPRATWAHLAVAAC</sequence>
<proteinExistence type="predicted"/>
<evidence type="ECO:0000313" key="1">
    <source>
        <dbReference type="EMBL" id="CAE6789813.1"/>
    </source>
</evidence>
<evidence type="ECO:0000313" key="2">
    <source>
        <dbReference type="Proteomes" id="UP000675880"/>
    </source>
</evidence>
<accession>A0ABN7M7M1</accession>
<evidence type="ECO:0008006" key="3">
    <source>
        <dbReference type="Google" id="ProtNLM"/>
    </source>
</evidence>
<reference evidence="1 2" key="1">
    <citation type="submission" date="2021-02" db="EMBL/GenBank/DDBJ databases">
        <authorList>
            <person name="Han P."/>
        </authorList>
    </citation>
    <scope>NUCLEOTIDE SEQUENCE [LARGE SCALE GENOMIC DNA]</scope>
    <source>
        <strain evidence="1">Candidatus Nitrospira sp. ZN2</strain>
    </source>
</reference>
<gene>
    <name evidence="1" type="ORF">NSPZN2_50290</name>
</gene>
<protein>
    <recommendedName>
        <fullName evidence="3">C2H2-type domain-containing protein</fullName>
    </recommendedName>
</protein>
<dbReference type="EMBL" id="CAJNBJ010000018">
    <property type="protein sequence ID" value="CAE6789813.1"/>
    <property type="molecule type" value="Genomic_DNA"/>
</dbReference>
<organism evidence="1 2">
    <name type="scientific">Nitrospira defluvii</name>
    <dbReference type="NCBI Taxonomy" id="330214"/>
    <lineage>
        <taxon>Bacteria</taxon>
        <taxon>Pseudomonadati</taxon>
        <taxon>Nitrospirota</taxon>
        <taxon>Nitrospiria</taxon>
        <taxon>Nitrospirales</taxon>
        <taxon>Nitrospiraceae</taxon>
        <taxon>Nitrospira</taxon>
    </lineage>
</organism>